<keyword evidence="4" id="KW-1003">Cell membrane</keyword>
<evidence type="ECO:0000256" key="2">
    <source>
        <dbReference type="ARBA" id="ARBA00009773"/>
    </source>
</evidence>
<evidence type="ECO:0000256" key="3">
    <source>
        <dbReference type="ARBA" id="ARBA00022448"/>
    </source>
</evidence>
<comment type="caution">
    <text evidence="10">The sequence shown here is derived from an EMBL/GenBank/DDBJ whole genome shotgun (WGS) entry which is preliminary data.</text>
</comment>
<feature type="transmembrane region" description="Helical" evidence="9">
    <location>
        <begin position="152"/>
        <end position="172"/>
    </location>
</feature>
<feature type="transmembrane region" description="Helical" evidence="9">
    <location>
        <begin position="39"/>
        <end position="57"/>
    </location>
</feature>
<accession>A0ABT5DGF6</accession>
<keyword evidence="7 9" id="KW-0472">Membrane</keyword>
<evidence type="ECO:0000256" key="1">
    <source>
        <dbReference type="ARBA" id="ARBA00004651"/>
    </source>
</evidence>
<evidence type="ECO:0000256" key="9">
    <source>
        <dbReference type="SAM" id="Phobius"/>
    </source>
</evidence>
<organism evidence="10 11">
    <name type="scientific">Stigmatella ashevillensis</name>
    <dbReference type="NCBI Taxonomy" id="2995309"/>
    <lineage>
        <taxon>Bacteria</taxon>
        <taxon>Pseudomonadati</taxon>
        <taxon>Myxococcota</taxon>
        <taxon>Myxococcia</taxon>
        <taxon>Myxococcales</taxon>
        <taxon>Cystobacterineae</taxon>
        <taxon>Archangiaceae</taxon>
        <taxon>Stigmatella</taxon>
    </lineage>
</organism>
<keyword evidence="3" id="KW-0813">Transport</keyword>
<comment type="subcellular location">
    <subcellularLocation>
        <location evidence="1">Cell membrane</location>
        <topology evidence="1">Multi-pass membrane protein</topology>
    </subcellularLocation>
</comment>
<evidence type="ECO:0000256" key="6">
    <source>
        <dbReference type="ARBA" id="ARBA00022989"/>
    </source>
</evidence>
<evidence type="ECO:0000256" key="5">
    <source>
        <dbReference type="ARBA" id="ARBA00022692"/>
    </source>
</evidence>
<feature type="region of interest" description="Disordered" evidence="8">
    <location>
        <begin position="350"/>
        <end position="375"/>
    </location>
</feature>
<sequence length="375" mass="40301">MSTASGSRSQISPRTVWTVGLNILAILGLLLLVRAASGVLSWVLVALFLALAASPLVSWLQRKGLRRGVAVALVFLTGLGLVAALLTTFVPMLVQQGQSLVREAPDYIEQLKHQRWVEQLDERYDVIARISAEMRQRLPGAAMPMLGVVTDILHHLAAFITVVVLTLFFLCFGKDVFDKALLWLPPPERGYWHGLALRMHHNVGSYVAGAFCISLIGGGVTMVTLLLLGVPYFVPLGLAMAVLGLIPFLGPLLGGMLVVATAYASGGSRVGLIALGVFLLYQQVENHLLQPIIQRHTLRMSPLLIALAMLVGTAFAGVLGALLALPVAGAVQVVAQDRLARRHERWIAQGQVPTAEPVSPHPPDREGEDAPGPQH</sequence>
<protein>
    <submittedName>
        <fullName evidence="10">AI-2E family transporter</fullName>
    </submittedName>
</protein>
<dbReference type="Pfam" id="PF01594">
    <property type="entry name" value="AI-2E_transport"/>
    <property type="match status" value="1"/>
</dbReference>
<gene>
    <name evidence="10" type="ORF">POL68_30095</name>
</gene>
<reference evidence="10 11" key="1">
    <citation type="submission" date="2022-11" db="EMBL/GenBank/DDBJ databases">
        <title>Minimal conservation of predation-associated metabolite biosynthetic gene clusters underscores biosynthetic potential of Myxococcota including descriptions for ten novel species: Archangium lansinium sp. nov., Myxococcus landrumus sp. nov., Nannocystis bai.</title>
        <authorList>
            <person name="Ahearne A."/>
            <person name="Stevens C."/>
            <person name="Dowd S."/>
        </authorList>
    </citation>
    <scope>NUCLEOTIDE SEQUENCE [LARGE SCALE GENOMIC DNA]</scope>
    <source>
        <strain evidence="10 11">NCWAL01</strain>
    </source>
</reference>
<keyword evidence="11" id="KW-1185">Reference proteome</keyword>
<feature type="transmembrane region" description="Helical" evidence="9">
    <location>
        <begin position="206"/>
        <end position="230"/>
    </location>
</feature>
<feature type="transmembrane region" description="Helical" evidence="9">
    <location>
        <begin position="236"/>
        <end position="259"/>
    </location>
</feature>
<evidence type="ECO:0000256" key="4">
    <source>
        <dbReference type="ARBA" id="ARBA00022475"/>
    </source>
</evidence>
<keyword evidence="5 9" id="KW-0812">Transmembrane</keyword>
<evidence type="ECO:0000313" key="10">
    <source>
        <dbReference type="EMBL" id="MDC0712751.1"/>
    </source>
</evidence>
<dbReference type="InterPro" id="IPR002549">
    <property type="entry name" value="AI-2E-like"/>
</dbReference>
<name>A0ABT5DGF6_9BACT</name>
<dbReference type="PANTHER" id="PTHR21716:SF53">
    <property type="entry name" value="PERMEASE PERM-RELATED"/>
    <property type="match status" value="1"/>
</dbReference>
<feature type="transmembrane region" description="Helical" evidence="9">
    <location>
        <begin position="69"/>
        <end position="94"/>
    </location>
</feature>
<proteinExistence type="inferred from homology"/>
<evidence type="ECO:0000313" key="11">
    <source>
        <dbReference type="Proteomes" id="UP001221838"/>
    </source>
</evidence>
<evidence type="ECO:0000256" key="7">
    <source>
        <dbReference type="ARBA" id="ARBA00023136"/>
    </source>
</evidence>
<comment type="similarity">
    <text evidence="2">Belongs to the autoinducer-2 exporter (AI-2E) (TC 2.A.86) family.</text>
</comment>
<dbReference type="RefSeq" id="WP_272142885.1">
    <property type="nucleotide sequence ID" value="NZ_JAQNDM010000002.1"/>
</dbReference>
<feature type="transmembrane region" description="Helical" evidence="9">
    <location>
        <begin position="304"/>
        <end position="335"/>
    </location>
</feature>
<feature type="transmembrane region" description="Helical" evidence="9">
    <location>
        <begin position="15"/>
        <end position="33"/>
    </location>
</feature>
<keyword evidence="6 9" id="KW-1133">Transmembrane helix</keyword>
<dbReference type="PANTHER" id="PTHR21716">
    <property type="entry name" value="TRANSMEMBRANE PROTEIN"/>
    <property type="match status" value="1"/>
</dbReference>
<dbReference type="EMBL" id="JAQNDM010000002">
    <property type="protein sequence ID" value="MDC0712751.1"/>
    <property type="molecule type" value="Genomic_DNA"/>
</dbReference>
<evidence type="ECO:0000256" key="8">
    <source>
        <dbReference type="SAM" id="MobiDB-lite"/>
    </source>
</evidence>
<dbReference type="Proteomes" id="UP001221838">
    <property type="component" value="Unassembled WGS sequence"/>
</dbReference>